<gene>
    <name evidence="3" type="ORF">ABB37_05275</name>
</gene>
<dbReference type="RefSeq" id="XP_015657876.1">
    <property type="nucleotide sequence ID" value="XM_015803234.1"/>
</dbReference>
<feature type="coiled-coil region" evidence="1">
    <location>
        <begin position="412"/>
        <end position="474"/>
    </location>
</feature>
<dbReference type="VEuPathDB" id="TriTrypDB:LpyrH10_10_0440"/>
<evidence type="ECO:0000256" key="2">
    <source>
        <dbReference type="SAM" id="MobiDB-lite"/>
    </source>
</evidence>
<evidence type="ECO:0000256" key="1">
    <source>
        <dbReference type="SAM" id="Coils"/>
    </source>
</evidence>
<dbReference type="RefSeq" id="XP_015657875.1">
    <property type="nucleotide sequence ID" value="XM_015803233.1"/>
</dbReference>
<dbReference type="OrthoDB" id="267154at2759"/>
<dbReference type="EMBL" id="LGTL01000010">
    <property type="protein sequence ID" value="KPA79437.1"/>
    <property type="molecule type" value="Genomic_DNA"/>
</dbReference>
<feature type="region of interest" description="Disordered" evidence="2">
    <location>
        <begin position="583"/>
        <end position="602"/>
    </location>
</feature>
<dbReference type="EMBL" id="LGTL01000010">
    <property type="protein sequence ID" value="KPA79436.1"/>
    <property type="molecule type" value="Genomic_DNA"/>
</dbReference>
<feature type="coiled-coil region" evidence="1">
    <location>
        <begin position="228"/>
        <end position="276"/>
    </location>
</feature>
<name>A0A0M9G047_LEPPY</name>
<keyword evidence="4" id="KW-1185">Reference proteome</keyword>
<evidence type="ECO:0000313" key="3">
    <source>
        <dbReference type="EMBL" id="KPA79436.1"/>
    </source>
</evidence>
<feature type="compositionally biased region" description="Pro residues" evidence="2">
    <location>
        <begin position="108"/>
        <end position="117"/>
    </location>
</feature>
<feature type="compositionally biased region" description="Polar residues" evidence="2">
    <location>
        <begin position="615"/>
        <end position="624"/>
    </location>
</feature>
<dbReference type="AlphaFoldDB" id="A0A0M9G047"/>
<accession>A0A0M9G047</accession>
<dbReference type="OMA" id="RYNPEHM"/>
<feature type="region of interest" description="Disordered" evidence="2">
    <location>
        <begin position="615"/>
        <end position="640"/>
    </location>
</feature>
<comment type="caution">
    <text evidence="3">The sequence shown here is derived from an EMBL/GenBank/DDBJ whole genome shotgun (WGS) entry which is preliminary data.</text>
</comment>
<dbReference type="GeneID" id="26905565"/>
<reference evidence="3 4" key="1">
    <citation type="submission" date="2015-07" db="EMBL/GenBank/DDBJ databases">
        <title>High-quality genome of monoxenous trypanosomatid Leptomonas pyrrhocoris.</title>
        <authorList>
            <person name="Flegontov P."/>
            <person name="Butenko A."/>
            <person name="Firsov S."/>
            <person name="Vlcek C."/>
            <person name="Logacheva M.D."/>
            <person name="Field M."/>
            <person name="Filatov D."/>
            <person name="Flegontova O."/>
            <person name="Gerasimov E."/>
            <person name="Jackson A.P."/>
            <person name="Kelly S."/>
            <person name="Opperdoes F."/>
            <person name="O'Reilly A."/>
            <person name="Votypka J."/>
            <person name="Yurchenko V."/>
            <person name="Lukes J."/>
        </authorList>
    </citation>
    <scope>NUCLEOTIDE SEQUENCE [LARGE SCALE GENOMIC DNA]</scope>
    <source>
        <strain evidence="3">H10</strain>
    </source>
</reference>
<feature type="compositionally biased region" description="Low complexity" evidence="2">
    <location>
        <begin position="367"/>
        <end position="395"/>
    </location>
</feature>
<feature type="compositionally biased region" description="Low complexity" evidence="2">
    <location>
        <begin position="625"/>
        <end position="638"/>
    </location>
</feature>
<evidence type="ECO:0000313" key="4">
    <source>
        <dbReference type="Proteomes" id="UP000037923"/>
    </source>
</evidence>
<proteinExistence type="predicted"/>
<feature type="coiled-coil region" evidence="1">
    <location>
        <begin position="879"/>
        <end position="906"/>
    </location>
</feature>
<keyword evidence="1" id="KW-0175">Coiled coil</keyword>
<feature type="coiled-coil region" evidence="1">
    <location>
        <begin position="663"/>
        <end position="701"/>
    </location>
</feature>
<protein>
    <submittedName>
        <fullName evidence="3">Uncharacterized protein</fullName>
    </submittedName>
</protein>
<feature type="region of interest" description="Disordered" evidence="2">
    <location>
        <begin position="364"/>
        <end position="412"/>
    </location>
</feature>
<feature type="compositionally biased region" description="Low complexity" evidence="2">
    <location>
        <begin position="118"/>
        <end position="127"/>
    </location>
</feature>
<sequence>MQSAPTAPRPLLVPSPTTCTAPPFVMVSEKDLAPYTSTVVPLPPSIPELIQCWERQHERCAQMTRFIERVRAETAKMAAAPLSAVVAEALSTPKAAALSVAGPGAASTPPPLPPPPSNNGATIQSPSGGVVARGVVADGKPATSSGAAVAGTVVRGTVITGKVVSATGTAVVAGGSADGSQSPPPRAVVASAAVVATPAQPPSATATVATAAASGATPQISPDELQVLRAKAITVEATEQLLENTQEELRTSERNLTREKENLVRAQSRLAELRAAMTAKDADTSAPSPNDAHAQQSLFAQQQIALELNEAVLSDTKLKYQSVLYALAQLTEQLATNAREKAFLEEKNTHLEGQLQRLLMSSMVTGSPTAPAPTQRSTAASTATAANATASTKSAPAPPAAPRLSASESYQKSALEKQITELQSMTDKLTRDLRKQTARRAKAEETVQALQKEVADLKASALQFRRQINESELELERTVSRKEDDERLRQLERDGNCLRTALRERTEHFLREKTEWERERDVLEARARVQERATCQLLRRMLAYQVREVTLRQCEYAASARQKEAKSSSASLHGSPTALPAKQAVSRLKGAADTSETPSGIGTRRAEFFFRPTNASASATPTNDGPSVTSPSSSPVGSAADTATLVNRERQLEELKHTFDRRVALVEAQRKAEVQQLHALNKELRAALTTSQEELTQQKRLFDTAQQQQQQRLSQTPGKYASASSATAVITPVVPARSSSSISERRDTAAAWVCRTDIEGSPPGASMDDWSDGAGGVYSTAHTPLTVSPRRVTEVERRYDPEHMSTWEAVQVENEALLDRLTTMQEEKWKLTSYVEDLQRQSNTLKEELRRNASTMNQLLAAGVLTPAAVSRGSAEGSLRALQCLLQETLQEKFTLEEKLRGLNAN</sequence>
<dbReference type="Proteomes" id="UP000037923">
    <property type="component" value="Unassembled WGS sequence"/>
</dbReference>
<organism evidence="3 4">
    <name type="scientific">Leptomonas pyrrhocoris</name>
    <name type="common">Firebug parasite</name>
    <dbReference type="NCBI Taxonomy" id="157538"/>
    <lineage>
        <taxon>Eukaryota</taxon>
        <taxon>Discoba</taxon>
        <taxon>Euglenozoa</taxon>
        <taxon>Kinetoplastea</taxon>
        <taxon>Metakinetoplastina</taxon>
        <taxon>Trypanosomatida</taxon>
        <taxon>Trypanosomatidae</taxon>
        <taxon>Leishmaniinae</taxon>
        <taxon>Leptomonas</taxon>
    </lineage>
</organism>
<feature type="region of interest" description="Disordered" evidence="2">
    <location>
        <begin position="100"/>
        <end position="127"/>
    </location>
</feature>